<reference evidence="3" key="1">
    <citation type="submission" date="2022-05" db="EMBL/GenBank/DDBJ databases">
        <title>The Musa troglodytarum L. genome provides insights into the mechanism of non-climacteric behaviour and enrichment of carotenoids.</title>
        <authorList>
            <person name="Wang J."/>
        </authorList>
    </citation>
    <scope>NUCLEOTIDE SEQUENCE</scope>
    <source>
        <tissue evidence="3">Leaf</tissue>
    </source>
</reference>
<feature type="compositionally biased region" description="Basic and acidic residues" evidence="1">
    <location>
        <begin position="35"/>
        <end position="51"/>
    </location>
</feature>
<keyword evidence="2" id="KW-0732">Signal</keyword>
<dbReference type="Proteomes" id="UP001055439">
    <property type="component" value="Chromosome 1"/>
</dbReference>
<name>A0A9E7JB51_9LILI</name>
<evidence type="ECO:0000256" key="2">
    <source>
        <dbReference type="SAM" id="SignalP"/>
    </source>
</evidence>
<sequence length="74" mass="8311">MHTNPFFFPVHLIHLGLGVVLPQWRDEVGRLIDETMRGSGEDREGSRDLIRRRSTMSRSSPIVSNDNGDCSSGD</sequence>
<gene>
    <name evidence="3" type="ORF">MUK42_35501</name>
</gene>
<feature type="region of interest" description="Disordered" evidence="1">
    <location>
        <begin position="35"/>
        <end position="74"/>
    </location>
</feature>
<accession>A0A9E7JB51</accession>
<protein>
    <submittedName>
        <fullName evidence="3">Uncharacterized protein</fullName>
    </submittedName>
</protein>
<keyword evidence="4" id="KW-1185">Reference proteome</keyword>
<feature type="chain" id="PRO_5038681343" evidence="2">
    <location>
        <begin position="19"/>
        <end position="74"/>
    </location>
</feature>
<evidence type="ECO:0000256" key="1">
    <source>
        <dbReference type="SAM" id="MobiDB-lite"/>
    </source>
</evidence>
<evidence type="ECO:0000313" key="3">
    <source>
        <dbReference type="EMBL" id="URD74564.1"/>
    </source>
</evidence>
<feature type="signal peptide" evidence="2">
    <location>
        <begin position="1"/>
        <end position="18"/>
    </location>
</feature>
<proteinExistence type="predicted"/>
<organism evidence="3 4">
    <name type="scientific">Musa troglodytarum</name>
    <name type="common">fe'i banana</name>
    <dbReference type="NCBI Taxonomy" id="320322"/>
    <lineage>
        <taxon>Eukaryota</taxon>
        <taxon>Viridiplantae</taxon>
        <taxon>Streptophyta</taxon>
        <taxon>Embryophyta</taxon>
        <taxon>Tracheophyta</taxon>
        <taxon>Spermatophyta</taxon>
        <taxon>Magnoliopsida</taxon>
        <taxon>Liliopsida</taxon>
        <taxon>Zingiberales</taxon>
        <taxon>Musaceae</taxon>
        <taxon>Musa</taxon>
    </lineage>
</organism>
<dbReference type="EMBL" id="CP097502">
    <property type="protein sequence ID" value="URD74564.1"/>
    <property type="molecule type" value="Genomic_DNA"/>
</dbReference>
<evidence type="ECO:0000313" key="4">
    <source>
        <dbReference type="Proteomes" id="UP001055439"/>
    </source>
</evidence>
<dbReference type="AlphaFoldDB" id="A0A9E7JB51"/>
<feature type="compositionally biased region" description="Polar residues" evidence="1">
    <location>
        <begin position="56"/>
        <end position="74"/>
    </location>
</feature>